<protein>
    <submittedName>
        <fullName evidence="1">Uncharacterized protein</fullName>
    </submittedName>
</protein>
<reference evidence="1 2" key="1">
    <citation type="journal article" date="2019" name="Sci. Rep.">
        <title>Orb-weaving spider Araneus ventricosus genome elucidates the spidroin gene catalogue.</title>
        <authorList>
            <person name="Kono N."/>
            <person name="Nakamura H."/>
            <person name="Ohtoshi R."/>
            <person name="Moran D.A.P."/>
            <person name="Shinohara A."/>
            <person name="Yoshida Y."/>
            <person name="Fujiwara M."/>
            <person name="Mori M."/>
            <person name="Tomita M."/>
            <person name="Arakawa K."/>
        </authorList>
    </citation>
    <scope>NUCLEOTIDE SEQUENCE [LARGE SCALE GENOMIC DNA]</scope>
</reference>
<name>A0A4Y2QVM9_ARAVE</name>
<organism evidence="1 2">
    <name type="scientific">Araneus ventricosus</name>
    <name type="common">Orbweaver spider</name>
    <name type="synonym">Epeira ventricosa</name>
    <dbReference type="NCBI Taxonomy" id="182803"/>
    <lineage>
        <taxon>Eukaryota</taxon>
        <taxon>Metazoa</taxon>
        <taxon>Ecdysozoa</taxon>
        <taxon>Arthropoda</taxon>
        <taxon>Chelicerata</taxon>
        <taxon>Arachnida</taxon>
        <taxon>Araneae</taxon>
        <taxon>Araneomorphae</taxon>
        <taxon>Entelegynae</taxon>
        <taxon>Araneoidea</taxon>
        <taxon>Araneidae</taxon>
        <taxon>Araneus</taxon>
    </lineage>
</organism>
<proteinExistence type="predicted"/>
<evidence type="ECO:0000313" key="1">
    <source>
        <dbReference type="EMBL" id="GBN67423.1"/>
    </source>
</evidence>
<dbReference type="Proteomes" id="UP000499080">
    <property type="component" value="Unassembled WGS sequence"/>
</dbReference>
<dbReference type="EMBL" id="BGPR01014960">
    <property type="protein sequence ID" value="GBN67423.1"/>
    <property type="molecule type" value="Genomic_DNA"/>
</dbReference>
<accession>A0A4Y2QVM9</accession>
<dbReference type="AlphaFoldDB" id="A0A4Y2QVM9"/>
<sequence length="99" mass="11455">MMPHASFTLARPLRDGKIALCPGYLTEWHLEYVDEKLMDKKASSRFPCGHTVLPPRENPQTRLWRSLRKPVIPMHFGGEEESFISFVADRIVSCGFFYL</sequence>
<comment type="caution">
    <text evidence="1">The sequence shown here is derived from an EMBL/GenBank/DDBJ whole genome shotgun (WGS) entry which is preliminary data.</text>
</comment>
<evidence type="ECO:0000313" key="2">
    <source>
        <dbReference type="Proteomes" id="UP000499080"/>
    </source>
</evidence>
<keyword evidence="2" id="KW-1185">Reference proteome</keyword>
<gene>
    <name evidence="1" type="ORF">AVEN_118207_1</name>
</gene>